<dbReference type="CDD" id="cd09341">
    <property type="entry name" value="LIM2_Testin_like"/>
    <property type="match status" value="1"/>
</dbReference>
<evidence type="ECO:0000313" key="11">
    <source>
        <dbReference type="EMBL" id="TRY70369.1"/>
    </source>
</evidence>
<dbReference type="EMBL" id="VCGU01000009">
    <property type="protein sequence ID" value="TRY70369.1"/>
    <property type="molecule type" value="Genomic_DNA"/>
</dbReference>
<comment type="caution">
    <text evidence="11">The sequence shown here is derived from an EMBL/GenBank/DDBJ whole genome shotgun (WGS) entry which is preliminary data.</text>
</comment>
<comment type="subcellular location">
    <subcellularLocation>
        <location evidence="1">Cytoplasm</location>
    </subcellularLocation>
</comment>
<feature type="region of interest" description="Disordered" evidence="8">
    <location>
        <begin position="308"/>
        <end position="329"/>
    </location>
</feature>
<keyword evidence="5 7" id="KW-0862">Zinc</keyword>
<accession>A0A553NY60</accession>
<dbReference type="AlphaFoldDB" id="A0A553NY60"/>
<dbReference type="InterPro" id="IPR001781">
    <property type="entry name" value="Znf_LIM"/>
</dbReference>
<dbReference type="PANTHER" id="PTHR24211:SF22">
    <property type="entry name" value="TESTIN"/>
    <property type="match status" value="1"/>
</dbReference>
<evidence type="ECO:0000259" key="9">
    <source>
        <dbReference type="PROSITE" id="PS50023"/>
    </source>
</evidence>
<evidence type="ECO:0000256" key="1">
    <source>
        <dbReference type="ARBA" id="ARBA00004496"/>
    </source>
</evidence>
<dbReference type="Gene3D" id="2.10.110.10">
    <property type="entry name" value="Cysteine Rich Protein"/>
    <property type="match status" value="3"/>
</dbReference>
<dbReference type="STRING" id="6832.A0A553NY60"/>
<dbReference type="PANTHER" id="PTHR24211">
    <property type="entry name" value="LIM DOMAIN-CONTAINING PROTEIN"/>
    <property type="match status" value="1"/>
</dbReference>
<dbReference type="Proteomes" id="UP000318571">
    <property type="component" value="Chromosome 9"/>
</dbReference>
<dbReference type="PROSITE" id="PS51303">
    <property type="entry name" value="PET"/>
    <property type="match status" value="1"/>
</dbReference>
<feature type="domain" description="PET" evidence="10">
    <location>
        <begin position="100"/>
        <end position="210"/>
    </location>
</feature>
<evidence type="ECO:0000256" key="4">
    <source>
        <dbReference type="ARBA" id="ARBA00022737"/>
    </source>
</evidence>
<evidence type="ECO:0000256" key="7">
    <source>
        <dbReference type="PROSITE-ProRule" id="PRU00125"/>
    </source>
</evidence>
<dbReference type="GO" id="GO:0005737">
    <property type="term" value="C:cytoplasm"/>
    <property type="evidence" value="ECO:0007669"/>
    <property type="project" value="UniProtKB-SubCell"/>
</dbReference>
<evidence type="ECO:0000256" key="8">
    <source>
        <dbReference type="SAM" id="MobiDB-lite"/>
    </source>
</evidence>
<feature type="domain" description="LIM zinc-binding" evidence="9">
    <location>
        <begin position="347"/>
        <end position="412"/>
    </location>
</feature>
<dbReference type="CDD" id="cd09340">
    <property type="entry name" value="LIM1_Testin_like"/>
    <property type="match status" value="1"/>
</dbReference>
<dbReference type="PROSITE" id="PS00478">
    <property type="entry name" value="LIM_DOMAIN_1"/>
    <property type="match status" value="1"/>
</dbReference>
<evidence type="ECO:0000256" key="3">
    <source>
        <dbReference type="ARBA" id="ARBA00022723"/>
    </source>
</evidence>
<dbReference type="FunFam" id="2.10.110.10:FF:000005">
    <property type="entry name" value="Testin isoform 1"/>
    <property type="match status" value="1"/>
</dbReference>
<dbReference type="SUPFAM" id="SSF57716">
    <property type="entry name" value="Glucocorticoid receptor-like (DNA-binding domain)"/>
    <property type="match status" value="2"/>
</dbReference>
<reference evidence="11 12" key="1">
    <citation type="journal article" date="2018" name="Nat. Ecol. Evol.">
        <title>Genomic signatures of mitonuclear coevolution across populations of Tigriopus californicus.</title>
        <authorList>
            <person name="Barreto F.S."/>
            <person name="Watson E.T."/>
            <person name="Lima T.G."/>
            <person name="Willett C.S."/>
            <person name="Edmands S."/>
            <person name="Li W."/>
            <person name="Burton R.S."/>
        </authorList>
    </citation>
    <scope>NUCLEOTIDE SEQUENCE [LARGE SCALE GENOMIC DNA]</scope>
    <source>
        <strain evidence="11 12">San Diego</strain>
    </source>
</reference>
<evidence type="ECO:0000256" key="2">
    <source>
        <dbReference type="ARBA" id="ARBA00022490"/>
    </source>
</evidence>
<gene>
    <name evidence="11" type="ORF">TCAL_04489</name>
</gene>
<dbReference type="InterPro" id="IPR033724">
    <property type="entry name" value="PET_testin"/>
</dbReference>
<dbReference type="PROSITE" id="PS50023">
    <property type="entry name" value="LIM_DOMAIN_2"/>
    <property type="match status" value="2"/>
</dbReference>
<feature type="domain" description="LIM zinc-binding" evidence="9">
    <location>
        <begin position="413"/>
        <end position="473"/>
    </location>
</feature>
<proteinExistence type="predicted"/>
<organism evidence="11 12">
    <name type="scientific">Tigriopus californicus</name>
    <name type="common">Marine copepod</name>
    <dbReference type="NCBI Taxonomy" id="6832"/>
    <lineage>
        <taxon>Eukaryota</taxon>
        <taxon>Metazoa</taxon>
        <taxon>Ecdysozoa</taxon>
        <taxon>Arthropoda</taxon>
        <taxon>Crustacea</taxon>
        <taxon>Multicrustacea</taxon>
        <taxon>Hexanauplia</taxon>
        <taxon>Copepoda</taxon>
        <taxon>Harpacticoida</taxon>
        <taxon>Harpacticidae</taxon>
        <taxon>Tigriopus</taxon>
    </lineage>
</organism>
<evidence type="ECO:0008006" key="13">
    <source>
        <dbReference type="Google" id="ProtNLM"/>
    </source>
</evidence>
<dbReference type="CDD" id="cd09829">
    <property type="entry name" value="PET_testin"/>
    <property type="match status" value="1"/>
</dbReference>
<dbReference type="OMA" id="PHMGPHS"/>
<feature type="region of interest" description="Disordered" evidence="8">
    <location>
        <begin position="251"/>
        <end position="287"/>
    </location>
</feature>
<evidence type="ECO:0000256" key="6">
    <source>
        <dbReference type="ARBA" id="ARBA00023038"/>
    </source>
</evidence>
<dbReference type="InterPro" id="IPR010442">
    <property type="entry name" value="PET_domain"/>
</dbReference>
<keyword evidence="12" id="KW-1185">Reference proteome</keyword>
<protein>
    <recommendedName>
        <fullName evidence="13">Testin</fullName>
    </recommendedName>
</protein>
<keyword evidence="6 7" id="KW-0440">LIM domain</keyword>
<feature type="compositionally biased region" description="Low complexity" evidence="8">
    <location>
        <begin position="260"/>
        <end position="275"/>
    </location>
</feature>
<name>A0A553NY60_TIGCA</name>
<evidence type="ECO:0000259" key="10">
    <source>
        <dbReference type="PROSITE" id="PS51303"/>
    </source>
</evidence>
<evidence type="ECO:0000313" key="12">
    <source>
        <dbReference type="Proteomes" id="UP000318571"/>
    </source>
</evidence>
<evidence type="ECO:0000256" key="5">
    <source>
        <dbReference type="ARBA" id="ARBA00022833"/>
    </source>
</evidence>
<dbReference type="OrthoDB" id="10069167at2759"/>
<dbReference type="GO" id="GO:0008270">
    <property type="term" value="F:zinc ion binding"/>
    <property type="evidence" value="ECO:0007669"/>
    <property type="project" value="InterPro"/>
</dbReference>
<dbReference type="SMART" id="SM00132">
    <property type="entry name" value="LIM"/>
    <property type="match status" value="3"/>
</dbReference>
<keyword evidence="3 7" id="KW-0479">Metal-binding</keyword>
<keyword evidence="4" id="KW-0677">Repeat</keyword>
<feature type="region of interest" description="Disordered" evidence="8">
    <location>
        <begin position="200"/>
        <end position="220"/>
    </location>
</feature>
<dbReference type="InterPro" id="IPR047120">
    <property type="entry name" value="Pk/Esn/Tes"/>
</dbReference>
<dbReference type="Pfam" id="PF06297">
    <property type="entry name" value="PET"/>
    <property type="match status" value="1"/>
</dbReference>
<dbReference type="Pfam" id="PF00412">
    <property type="entry name" value="LIM"/>
    <property type="match status" value="2"/>
</dbReference>
<sequence length="553" mass="61611">MSSEHGFLQPNPALFDLEQRKRKPRLAHELGEGAQCAKCGDSCPGFQLHFWRKVCINCRCGKAEHHVVDHQDPGFYFVGKIFDRPLRSYEEELEFCYGTEEGNIHGHNQMLGKERKVKFDWVPPNISKTLAKKYLDTLPMSALPIAGSEGAQLRKQQLEKQFPVHDIEPNECHDLSPGEIENMETYVTNVKENVVGQGQVLEIGGPSSNDDDFPPPPPPELLEELSSQLERDAQVSGDPCGTFFAKPLGALSASGPKPYGSTSSSVGSSRNGTPSPTSSQEEMAGRPTRMLNLARPSEFGVKKSTQQNVSMGKSSPHMAGALGNPGSQHQNQALITPVSPSDSNTMKHCQFCKLPLVLGDVAIFAERAGPNKYWHSSCFQCHTCKEPLVDLLYYYEDGHVYCARDYAIKAKIPRCDACDELIFAAEYTGAEGQVFHLRHFCCYECDRPLAGHKYVSVKEQPHCLLCYQSKHGKVCRTCEQYIDPQEKRLTLGQDHWHARDDCFCCGICQTPLVGKKLTKNYNQILCSSKCSLEAKRIFENESQSLVANRSTLV</sequence>
<keyword evidence="2" id="KW-0963">Cytoplasm</keyword>